<evidence type="ECO:0000256" key="10">
    <source>
        <dbReference type="ARBA" id="ARBA00042478"/>
    </source>
</evidence>
<keyword evidence="7" id="KW-0677">Repeat</keyword>
<dbReference type="Gene3D" id="1.10.238.10">
    <property type="entry name" value="EF-hand"/>
    <property type="match status" value="1"/>
</dbReference>
<evidence type="ECO:0000259" key="13">
    <source>
        <dbReference type="PROSITE" id="PS50222"/>
    </source>
</evidence>
<dbReference type="PROSITE" id="PS50222">
    <property type="entry name" value="EF_HAND_2"/>
    <property type="match status" value="1"/>
</dbReference>
<dbReference type="AlphaFoldDB" id="A0AAD8ZQ26"/>
<protein>
    <recommendedName>
        <fullName evidence="2">Follistatin-related protein 1</fullName>
    </recommendedName>
    <alternativeName>
        <fullName evidence="10">Follistatin-like protein 1</fullName>
    </alternativeName>
</protein>
<dbReference type="Pfam" id="PF23564">
    <property type="entry name" value="EF-hand_FSTL1"/>
    <property type="match status" value="1"/>
</dbReference>
<dbReference type="PROSITE" id="PS51465">
    <property type="entry name" value="KAZAL_2"/>
    <property type="match status" value="1"/>
</dbReference>
<dbReference type="SMART" id="SM00274">
    <property type="entry name" value="FOLN"/>
    <property type="match status" value="1"/>
</dbReference>
<evidence type="ECO:0000256" key="1">
    <source>
        <dbReference type="ARBA" id="ARBA00004613"/>
    </source>
</evidence>
<comment type="function">
    <text evidence="11">Secreted glycoprotein that is involved in various physiological processes, such as angiogenesis, regulation of the immune response, cell proliferation and differentiation. Plays a role in the development of the central nervous system, skeletal system, lungs, and ureter. Promotes endothelial cell survival, migration and differentiation into network structures in an AKT-dependent manner. Also promotes survival of cardiac myocytes. Initiates various signaling cascades by activating different receptors on the cell surface such as DIP2A, TLR4 or BMP receptors.</text>
</comment>
<evidence type="ECO:0000256" key="8">
    <source>
        <dbReference type="ARBA" id="ARBA00023157"/>
    </source>
</evidence>
<evidence type="ECO:0000256" key="4">
    <source>
        <dbReference type="ARBA" id="ARBA00022553"/>
    </source>
</evidence>
<comment type="subcellular location">
    <subcellularLocation>
        <location evidence="1">Secreted</location>
    </subcellularLocation>
</comment>
<dbReference type="InterPro" id="IPR036058">
    <property type="entry name" value="Kazal_dom_sf"/>
</dbReference>
<accession>A0AAD8ZQ26</accession>
<comment type="subunit">
    <text evidence="12">Homodimer. Interacts with SCN10A. Interacts with DIP2A; DIP2A may act as a cell surface receptor for FSTL1. Interacts with BMP4. Interacts with CD14; this interaction promotes TL4-mediated signaling cascade.</text>
</comment>
<dbReference type="GO" id="GO:0030154">
    <property type="term" value="P:cell differentiation"/>
    <property type="evidence" value="ECO:0007669"/>
    <property type="project" value="TreeGrafter"/>
</dbReference>
<dbReference type="InterPro" id="IPR003645">
    <property type="entry name" value="Fol_N"/>
</dbReference>
<dbReference type="SUPFAM" id="SSF57603">
    <property type="entry name" value="FnI-like domain"/>
    <property type="match status" value="1"/>
</dbReference>
<keyword evidence="9" id="KW-0325">Glycoprotein</keyword>
<keyword evidence="16" id="KW-1185">Reference proteome</keyword>
<evidence type="ECO:0000256" key="5">
    <source>
        <dbReference type="ARBA" id="ARBA00022674"/>
    </source>
</evidence>
<keyword evidence="4" id="KW-0597">Phosphoprotein</keyword>
<keyword evidence="3" id="KW-0964">Secreted</keyword>
<dbReference type="InterPro" id="IPR015369">
    <property type="entry name" value="Follistatin/Osteonectin_EGF"/>
</dbReference>
<dbReference type="SMART" id="SM00280">
    <property type="entry name" value="KAZAL"/>
    <property type="match status" value="1"/>
</dbReference>
<dbReference type="SUPFAM" id="SSF100895">
    <property type="entry name" value="Kazal-type serine protease inhibitors"/>
    <property type="match status" value="1"/>
</dbReference>
<dbReference type="GO" id="GO:0008201">
    <property type="term" value="F:heparin binding"/>
    <property type="evidence" value="ECO:0007669"/>
    <property type="project" value="UniProtKB-KW"/>
</dbReference>
<dbReference type="GO" id="GO:0005615">
    <property type="term" value="C:extracellular space"/>
    <property type="evidence" value="ECO:0007669"/>
    <property type="project" value="TreeGrafter"/>
</dbReference>
<evidence type="ECO:0000256" key="2">
    <source>
        <dbReference type="ARBA" id="ARBA00019697"/>
    </source>
</evidence>
<dbReference type="Pfam" id="PF23244">
    <property type="entry name" value="VWF"/>
    <property type="match status" value="1"/>
</dbReference>
<dbReference type="CDD" id="cd00104">
    <property type="entry name" value="KAZAL_FS"/>
    <property type="match status" value="1"/>
</dbReference>
<dbReference type="Pfam" id="PF09289">
    <property type="entry name" value="FOLN"/>
    <property type="match status" value="1"/>
</dbReference>
<dbReference type="PANTHER" id="PTHR10913:SF13">
    <property type="entry name" value="FOLLISTATIN-RELATED PROTEIN 1"/>
    <property type="match status" value="1"/>
</dbReference>
<dbReference type="InterPro" id="IPR057020">
    <property type="entry name" value="EF-hand_FSTL1"/>
</dbReference>
<comment type="caution">
    <text evidence="15">The sequence shown here is derived from an EMBL/GenBank/DDBJ whole genome shotgun (WGS) entry which is preliminary data.</text>
</comment>
<evidence type="ECO:0000313" key="15">
    <source>
        <dbReference type="EMBL" id="KAK1802825.1"/>
    </source>
</evidence>
<dbReference type="EMBL" id="JAROKS010000006">
    <property type="protein sequence ID" value="KAK1802825.1"/>
    <property type="molecule type" value="Genomic_DNA"/>
</dbReference>
<evidence type="ECO:0000259" key="14">
    <source>
        <dbReference type="PROSITE" id="PS51465"/>
    </source>
</evidence>
<dbReference type="GO" id="GO:0005509">
    <property type="term" value="F:calcium ion binding"/>
    <property type="evidence" value="ECO:0007669"/>
    <property type="project" value="InterPro"/>
</dbReference>
<evidence type="ECO:0000256" key="3">
    <source>
        <dbReference type="ARBA" id="ARBA00022525"/>
    </source>
</evidence>
<gene>
    <name evidence="15" type="ORF">P4O66_021360</name>
</gene>
<dbReference type="SUPFAM" id="SSF47473">
    <property type="entry name" value="EF-hand"/>
    <property type="match status" value="1"/>
</dbReference>
<feature type="non-terminal residue" evidence="15">
    <location>
        <position position="430"/>
    </location>
</feature>
<evidence type="ECO:0000256" key="11">
    <source>
        <dbReference type="ARBA" id="ARBA00045812"/>
    </source>
</evidence>
<evidence type="ECO:0000313" key="16">
    <source>
        <dbReference type="Proteomes" id="UP001239994"/>
    </source>
</evidence>
<dbReference type="PANTHER" id="PTHR10913">
    <property type="entry name" value="FOLLISTATIN-RELATED"/>
    <property type="match status" value="1"/>
</dbReference>
<dbReference type="Proteomes" id="UP001239994">
    <property type="component" value="Unassembled WGS sequence"/>
</dbReference>
<dbReference type="Pfam" id="PF07648">
    <property type="entry name" value="Kazal_2"/>
    <property type="match status" value="1"/>
</dbReference>
<reference evidence="15" key="1">
    <citation type="submission" date="2023-03" db="EMBL/GenBank/DDBJ databases">
        <title>Electrophorus voltai genome.</title>
        <authorList>
            <person name="Bian C."/>
        </authorList>
    </citation>
    <scope>NUCLEOTIDE SEQUENCE</scope>
    <source>
        <strain evidence="15">CB-2022</strain>
        <tissue evidence="15">Muscle</tissue>
    </source>
</reference>
<feature type="domain" description="EF-hand" evidence="13">
    <location>
        <begin position="308"/>
        <end position="343"/>
    </location>
</feature>
<dbReference type="Gene3D" id="3.30.60.30">
    <property type="match status" value="1"/>
</dbReference>
<proteinExistence type="predicted"/>
<name>A0AAD8ZQ26_9TELE</name>
<sequence>GNDSVFSLSPPKCECKETTAFAQPEWRALRNPSFGGRHENSVSPGLRVTSARRRGDKIPRELLPTSIRDVNPRVLLSACSSQRGLRDKDVAKLRVTRFARRRELPCGVFLNAVPLPRVDGDLWPAGCLSVCTVTSCLSVRSKSKVCANVFCGAGRECAVAEKGEPTCLCMEQCKPHKRSVCGSNGKTYRNHCELHRDACLTGLKIQVAYNGPCEERRSYEAAASPIVCYLDDRNELRRRLIEWLQTEVTPNGWFIKGSNFSNVLLKYFQSYDNGDGQLDSTELLRLVQHNDTAINISSSADRENDQLLRSLCVDALIDLSDENADWKLDFDEFLSCLKPGFNPPEKKCALEDEMYEDGAETQMNCNRCVCACGNWVCTAVACDGSEKLSALEEAEDADRETTEEEWTRRVAELNKHQETVEKIKGSTKEV</sequence>
<evidence type="ECO:0000256" key="6">
    <source>
        <dbReference type="ARBA" id="ARBA00022729"/>
    </source>
</evidence>
<dbReference type="InterPro" id="IPR002048">
    <property type="entry name" value="EF_hand_dom"/>
</dbReference>
<dbReference type="FunFam" id="3.30.60.30:FF:000017">
    <property type="entry name" value="Follistatin like 1"/>
    <property type="match status" value="1"/>
</dbReference>
<dbReference type="InterPro" id="IPR050653">
    <property type="entry name" value="Prot_Inhib_GrowthFact_Antg"/>
</dbReference>
<feature type="domain" description="Kazal-like" evidence="14">
    <location>
        <begin position="161"/>
        <end position="215"/>
    </location>
</feature>
<keyword evidence="8" id="KW-1015">Disulfide bond</keyword>
<evidence type="ECO:0000256" key="7">
    <source>
        <dbReference type="ARBA" id="ARBA00022737"/>
    </source>
</evidence>
<evidence type="ECO:0000256" key="9">
    <source>
        <dbReference type="ARBA" id="ARBA00023180"/>
    </source>
</evidence>
<evidence type="ECO:0000256" key="12">
    <source>
        <dbReference type="ARBA" id="ARBA00046973"/>
    </source>
</evidence>
<organism evidence="15 16">
    <name type="scientific">Electrophorus voltai</name>
    <dbReference type="NCBI Taxonomy" id="2609070"/>
    <lineage>
        <taxon>Eukaryota</taxon>
        <taxon>Metazoa</taxon>
        <taxon>Chordata</taxon>
        <taxon>Craniata</taxon>
        <taxon>Vertebrata</taxon>
        <taxon>Euteleostomi</taxon>
        <taxon>Actinopterygii</taxon>
        <taxon>Neopterygii</taxon>
        <taxon>Teleostei</taxon>
        <taxon>Ostariophysi</taxon>
        <taxon>Gymnotiformes</taxon>
        <taxon>Gymnotoidei</taxon>
        <taxon>Gymnotidae</taxon>
        <taxon>Electrophorus</taxon>
    </lineage>
</organism>
<dbReference type="InterPro" id="IPR002350">
    <property type="entry name" value="Kazal_dom"/>
</dbReference>
<keyword evidence="6" id="KW-0732">Signal</keyword>
<dbReference type="InterPro" id="IPR011992">
    <property type="entry name" value="EF-hand-dom_pair"/>
</dbReference>
<keyword evidence="5" id="KW-0358">Heparin-binding</keyword>
<dbReference type="CDD" id="cd16233">
    <property type="entry name" value="EFh_SPARC_FSTL1"/>
    <property type="match status" value="1"/>
</dbReference>
<dbReference type="GO" id="GO:0030510">
    <property type="term" value="P:regulation of BMP signaling pathway"/>
    <property type="evidence" value="ECO:0007669"/>
    <property type="project" value="TreeGrafter"/>
</dbReference>